<dbReference type="Proteomes" id="UP000020735">
    <property type="component" value="Unassembled WGS sequence"/>
</dbReference>
<dbReference type="PATRIC" id="fig|1310630.3.peg.2281"/>
<evidence type="ECO:0008006" key="3">
    <source>
        <dbReference type="Google" id="ProtNLM"/>
    </source>
</evidence>
<accession>A0A009SB99</accession>
<dbReference type="AlphaFoldDB" id="A0A009SB99"/>
<name>A0A009SB99_ACIBA</name>
<evidence type="ECO:0000313" key="2">
    <source>
        <dbReference type="Proteomes" id="UP000020735"/>
    </source>
</evidence>
<reference evidence="1 2" key="1">
    <citation type="submission" date="2014-02" db="EMBL/GenBank/DDBJ databases">
        <title>Comparative genomics and transcriptomics to identify genetic mechanisms underlying the emergence of carbapenem resistant Acinetobacter baumannii (CRAb).</title>
        <authorList>
            <person name="Harris A.D."/>
            <person name="Johnson K.J."/>
            <person name="George J."/>
            <person name="Shefchek K."/>
            <person name="Daugherty S.C."/>
            <person name="Parankush S."/>
            <person name="Sadzewicz L."/>
            <person name="Tallon L."/>
            <person name="Sengamalay N."/>
            <person name="Hazen T.H."/>
            <person name="Rasko D.A."/>
        </authorList>
    </citation>
    <scope>NUCLEOTIDE SEQUENCE [LARGE SCALE GENOMIC DNA]</scope>
    <source>
        <strain evidence="1 2">99063</strain>
    </source>
</reference>
<proteinExistence type="predicted"/>
<gene>
    <name evidence="1" type="ORF">J529_2327</name>
</gene>
<comment type="caution">
    <text evidence="1">The sequence shown here is derived from an EMBL/GenBank/DDBJ whole genome shotgun (WGS) entry which is preliminary data.</text>
</comment>
<organism evidence="1 2">
    <name type="scientific">Acinetobacter baumannii 99063</name>
    <dbReference type="NCBI Taxonomy" id="1310630"/>
    <lineage>
        <taxon>Bacteria</taxon>
        <taxon>Pseudomonadati</taxon>
        <taxon>Pseudomonadota</taxon>
        <taxon>Gammaproteobacteria</taxon>
        <taxon>Moraxellales</taxon>
        <taxon>Moraxellaceae</taxon>
        <taxon>Acinetobacter</taxon>
        <taxon>Acinetobacter calcoaceticus/baumannii complex</taxon>
    </lineage>
</organism>
<protein>
    <recommendedName>
        <fullName evidence="3">Immunity protein 52 domain-containing protein</fullName>
    </recommendedName>
</protein>
<evidence type="ECO:0000313" key="1">
    <source>
        <dbReference type="EMBL" id="EXC50928.1"/>
    </source>
</evidence>
<dbReference type="EMBL" id="JEXJ01000035">
    <property type="protein sequence ID" value="EXC50928.1"/>
    <property type="molecule type" value="Genomic_DNA"/>
</dbReference>
<sequence length="228" mass="26675">MSEFFLSARVPKYLPNTDDAILEQLEKFEKIITEISDIDPIFNTWFINNPVGSKPPYDYPFPSEKAKNYLFNIRKKSQDELFPLWNGSLDDELFVSFYLDRLGSVMTFEKVLTTEQIIQIFKVVLNHFKYDYLYLNSLFFGMLNIYPHRLPTTSICYVPVSIATDYLPHLYKKVDVDNQYNKGTILVFDENWGSETEELKKKVQENSIALIELGAIPATELPENFYDE</sequence>
<dbReference type="RefSeq" id="WP_032068472.1">
    <property type="nucleotide sequence ID" value="NZ_JEXJ01000035.1"/>
</dbReference>